<dbReference type="NCBIfam" id="TIGR00765">
    <property type="entry name" value="yihY_not_rbn"/>
    <property type="match status" value="1"/>
</dbReference>
<evidence type="ECO:0000313" key="7">
    <source>
        <dbReference type="EMBL" id="MBB2202958.1"/>
    </source>
</evidence>
<name>A0A7W4PMG6_9PROT</name>
<keyword evidence="8" id="KW-1185">Reference proteome</keyword>
<gene>
    <name evidence="7" type="ORF">HLH28_15500</name>
</gene>
<keyword evidence="5 6" id="KW-0472">Membrane</keyword>
<dbReference type="RefSeq" id="WP_182960817.1">
    <property type="nucleotide sequence ID" value="NZ_JABEQM010000015.1"/>
</dbReference>
<comment type="caution">
    <text evidence="7">The sequence shown here is derived from an EMBL/GenBank/DDBJ whole genome shotgun (WGS) entry which is preliminary data.</text>
</comment>
<evidence type="ECO:0000256" key="4">
    <source>
        <dbReference type="ARBA" id="ARBA00022989"/>
    </source>
</evidence>
<evidence type="ECO:0000256" key="1">
    <source>
        <dbReference type="ARBA" id="ARBA00004651"/>
    </source>
</evidence>
<dbReference type="InterPro" id="IPR017039">
    <property type="entry name" value="Virul_fac_BrkB"/>
</dbReference>
<reference evidence="7 8" key="1">
    <citation type="submission" date="2020-04" db="EMBL/GenBank/DDBJ databases">
        <title>Description of novel Gluconacetobacter.</title>
        <authorList>
            <person name="Sombolestani A."/>
        </authorList>
    </citation>
    <scope>NUCLEOTIDE SEQUENCE [LARGE SCALE GENOMIC DNA]</scope>
    <source>
        <strain evidence="7 8">LMG 27802</strain>
    </source>
</reference>
<evidence type="ECO:0000256" key="6">
    <source>
        <dbReference type="SAM" id="Phobius"/>
    </source>
</evidence>
<feature type="transmembrane region" description="Helical" evidence="6">
    <location>
        <begin position="106"/>
        <end position="131"/>
    </location>
</feature>
<evidence type="ECO:0000256" key="2">
    <source>
        <dbReference type="ARBA" id="ARBA00022475"/>
    </source>
</evidence>
<dbReference type="GO" id="GO:0005886">
    <property type="term" value="C:plasma membrane"/>
    <property type="evidence" value="ECO:0007669"/>
    <property type="project" value="UniProtKB-SubCell"/>
</dbReference>
<dbReference type="AlphaFoldDB" id="A0A7W4PMG6"/>
<comment type="subcellular location">
    <subcellularLocation>
        <location evidence="1">Cell membrane</location>
        <topology evidence="1">Multi-pass membrane protein</topology>
    </subcellularLocation>
</comment>
<feature type="transmembrane region" description="Helical" evidence="6">
    <location>
        <begin position="189"/>
        <end position="211"/>
    </location>
</feature>
<dbReference type="PANTHER" id="PTHR30213:SF1">
    <property type="entry name" value="INNER MEMBRANE PROTEIN YHJD"/>
    <property type="match status" value="1"/>
</dbReference>
<feature type="transmembrane region" description="Helical" evidence="6">
    <location>
        <begin position="152"/>
        <end position="177"/>
    </location>
</feature>
<protein>
    <submittedName>
        <fullName evidence="7">YihY/virulence factor BrkB family protein</fullName>
    </submittedName>
</protein>
<accession>A0A7W4PMG6</accession>
<dbReference type="Pfam" id="PF03631">
    <property type="entry name" value="Virul_fac_BrkB"/>
    <property type="match status" value="1"/>
</dbReference>
<feature type="transmembrane region" description="Helical" evidence="6">
    <location>
        <begin position="252"/>
        <end position="279"/>
    </location>
</feature>
<dbReference type="PIRSF" id="PIRSF035875">
    <property type="entry name" value="RNase_BN"/>
    <property type="match status" value="1"/>
</dbReference>
<dbReference type="PANTHER" id="PTHR30213">
    <property type="entry name" value="INNER MEMBRANE PROTEIN YHJD"/>
    <property type="match status" value="1"/>
</dbReference>
<dbReference type="Proteomes" id="UP000578030">
    <property type="component" value="Unassembled WGS sequence"/>
</dbReference>
<keyword evidence="4 6" id="KW-1133">Transmembrane helix</keyword>
<evidence type="ECO:0000256" key="5">
    <source>
        <dbReference type="ARBA" id="ARBA00023136"/>
    </source>
</evidence>
<sequence>MIRPPAGTARLHWIGVAWDLVRKTVSGFIADEGLSRGAAIAFYTIFSIVPIMAIIMDIVGVVYGPDTTQGAVADQLRGLIGQENADAVQAMIAAAHRRPAGLMARVVSVVMLLITATGVFGEMQTALNVIWKAGSPLEDLSARRLLHQRVASLGLVGALAFVLMVSLTLNAAVSAVMKRIEWIVADIAILVQILNLILTFGLVTLLFAAIYKILPDTPIAWRDVWTGAIATAAMFMVGEALIGFYISHAVSAASYGAAGALIVVILWVYYSAQIFLIGAEFTRAFAARRKTAA</sequence>
<feature type="transmembrane region" description="Helical" evidence="6">
    <location>
        <begin position="40"/>
        <end position="63"/>
    </location>
</feature>
<keyword evidence="2" id="KW-1003">Cell membrane</keyword>
<proteinExistence type="predicted"/>
<dbReference type="EMBL" id="JABEQM010000015">
    <property type="protein sequence ID" value="MBB2202958.1"/>
    <property type="molecule type" value="Genomic_DNA"/>
</dbReference>
<feature type="transmembrane region" description="Helical" evidence="6">
    <location>
        <begin position="223"/>
        <end position="246"/>
    </location>
</feature>
<keyword evidence="3 6" id="KW-0812">Transmembrane</keyword>
<evidence type="ECO:0000256" key="3">
    <source>
        <dbReference type="ARBA" id="ARBA00022692"/>
    </source>
</evidence>
<organism evidence="7 8">
    <name type="scientific">Gluconacetobacter tumulisoli</name>
    <dbReference type="NCBI Taxonomy" id="1286189"/>
    <lineage>
        <taxon>Bacteria</taxon>
        <taxon>Pseudomonadati</taxon>
        <taxon>Pseudomonadota</taxon>
        <taxon>Alphaproteobacteria</taxon>
        <taxon>Acetobacterales</taxon>
        <taxon>Acetobacteraceae</taxon>
        <taxon>Gluconacetobacter</taxon>
    </lineage>
</organism>
<evidence type="ECO:0000313" key="8">
    <source>
        <dbReference type="Proteomes" id="UP000578030"/>
    </source>
</evidence>